<evidence type="ECO:0000256" key="2">
    <source>
        <dbReference type="SAM" id="MobiDB-lite"/>
    </source>
</evidence>
<dbReference type="GeneID" id="19195705"/>
<sequence length="815" mass="93002">MHAADGIDAVRDHFVDRKGEDTPLTTPLKSPSDKLENAPRTLSEPDEFENAFFSHVADVIKVDYWTRRLDFLRRQAKGAQQEHEREQKRSNQFPILIEQSLQRKNQIDAEYQTARSEGDASIVTARASAANFRRILRDTFESSKDDQIRTLANHVATLEQNVRDLRSESEAVASSRPQSDELLRCLQRLEELNSENEALRERVESLEQKSASMESCLGGLKGVSASVSELRKEIQQIENESKAPQEEAVEKIDRVRRNIHLQVENMHSALKDDCTALRSDLDLLRSQVSTLGEAVETSKASTADDWLRVTAVQSKLTSLKEENKGQFGQVASSLEDLSKELKSTQAKLSQQPTREDLDSLQTELTNVEGLVESLKAVRAQVQTDHQNLELTQQDVAELRAIWQDGRNLPTEFDSLRQQFVQDSATHTVRMENLKNFLVFIQEKFAEKFAEKYGGNLKALRLQLAEQANKQQTENQILKSQLAKYAETFREPEKQHDELLVGELAQIQHELKNWGPEVQDPRERRASSDIGRHVEKQDSILLGNCDKLAHLYFGLDQRITRTREMVDVINTLLSLMQRQLHEVAANRRDIRDQLESLRITVRNIAADQEKTEGINARFRSKHEALEKRFEEGLNKEAKDMEDLSPSSSRDERDQSAYRELGDKSVKDLRHIIHQESNRVDHPRQLSPQSDGRAISLEAEAPPMNVDRGSQVKPSEPDRETTIIANAGWAWTNSSATENRNSDDNEHSRKELLAKFKKPVTPQSHASSQHQPRSARARGHSQPTSKRKYAESQKWHGSSDDDEDEVQAPRRKTRRYG</sequence>
<evidence type="ECO:0000313" key="3">
    <source>
        <dbReference type="EMBL" id="EXJ65774.1"/>
    </source>
</evidence>
<dbReference type="EMBL" id="AMGX01000023">
    <property type="protein sequence ID" value="EXJ65774.1"/>
    <property type="molecule type" value="Genomic_DNA"/>
</dbReference>
<feature type="compositionally biased region" description="Basic and acidic residues" evidence="2">
    <location>
        <begin position="786"/>
        <end position="797"/>
    </location>
</feature>
<dbReference type="HOGENOM" id="CLU_338890_0_0_1"/>
<feature type="region of interest" description="Disordered" evidence="2">
    <location>
        <begin position="629"/>
        <end position="664"/>
    </location>
</feature>
<organism evidence="3 4">
    <name type="scientific">Cladophialophora psammophila CBS 110553</name>
    <dbReference type="NCBI Taxonomy" id="1182543"/>
    <lineage>
        <taxon>Eukaryota</taxon>
        <taxon>Fungi</taxon>
        <taxon>Dikarya</taxon>
        <taxon>Ascomycota</taxon>
        <taxon>Pezizomycotina</taxon>
        <taxon>Eurotiomycetes</taxon>
        <taxon>Chaetothyriomycetidae</taxon>
        <taxon>Chaetothyriales</taxon>
        <taxon>Herpotrichiellaceae</taxon>
        <taxon>Cladophialophora</taxon>
    </lineage>
</organism>
<proteinExistence type="predicted"/>
<feature type="compositionally biased region" description="Basic and acidic residues" evidence="2">
    <location>
        <begin position="738"/>
        <end position="752"/>
    </location>
</feature>
<feature type="compositionally biased region" description="Basic and acidic residues" evidence="2">
    <location>
        <begin position="647"/>
        <end position="664"/>
    </location>
</feature>
<evidence type="ECO:0000313" key="4">
    <source>
        <dbReference type="Proteomes" id="UP000019471"/>
    </source>
</evidence>
<feature type="region of interest" description="Disordered" evidence="2">
    <location>
        <begin position="1"/>
        <end position="41"/>
    </location>
</feature>
<protein>
    <submittedName>
        <fullName evidence="3">Uncharacterized protein</fullName>
    </submittedName>
</protein>
<keyword evidence="4" id="KW-1185">Reference proteome</keyword>
<feature type="coiled-coil region" evidence="1">
    <location>
        <begin position="62"/>
        <end position="117"/>
    </location>
</feature>
<accession>W9X5Q8</accession>
<gene>
    <name evidence="3" type="ORF">A1O5_11015</name>
</gene>
<feature type="compositionally biased region" description="Basic and acidic residues" evidence="2">
    <location>
        <begin position="8"/>
        <end position="21"/>
    </location>
</feature>
<dbReference type="STRING" id="1182543.W9X5Q8"/>
<dbReference type="OrthoDB" id="4151433at2759"/>
<dbReference type="Gene3D" id="1.10.287.1490">
    <property type="match status" value="1"/>
</dbReference>
<feature type="compositionally biased region" description="Basic and acidic residues" evidence="2">
    <location>
        <begin position="629"/>
        <end position="640"/>
    </location>
</feature>
<feature type="coiled-coil region" evidence="1">
    <location>
        <begin position="460"/>
        <end position="487"/>
    </location>
</feature>
<name>W9X5Q8_9EURO</name>
<dbReference type="AlphaFoldDB" id="W9X5Q8"/>
<feature type="compositionally biased region" description="Polar residues" evidence="2">
    <location>
        <begin position="759"/>
        <end position="770"/>
    </location>
</feature>
<comment type="caution">
    <text evidence="3">The sequence shown here is derived from an EMBL/GenBank/DDBJ whole genome shotgun (WGS) entry which is preliminary data.</text>
</comment>
<dbReference type="Proteomes" id="UP000019471">
    <property type="component" value="Unassembled WGS sequence"/>
</dbReference>
<keyword evidence="1" id="KW-0175">Coiled coil</keyword>
<feature type="region of interest" description="Disordered" evidence="2">
    <location>
        <begin position="697"/>
        <end position="815"/>
    </location>
</feature>
<feature type="coiled-coil region" evidence="1">
    <location>
        <begin position="148"/>
        <end position="247"/>
    </location>
</feature>
<reference evidence="3 4" key="1">
    <citation type="submission" date="2013-03" db="EMBL/GenBank/DDBJ databases">
        <title>The Genome Sequence of Cladophialophora psammophila CBS 110553.</title>
        <authorList>
            <consortium name="The Broad Institute Genomics Platform"/>
            <person name="Cuomo C."/>
            <person name="de Hoog S."/>
            <person name="Gorbushina A."/>
            <person name="Walker B."/>
            <person name="Young S.K."/>
            <person name="Zeng Q."/>
            <person name="Gargeya S."/>
            <person name="Fitzgerald M."/>
            <person name="Haas B."/>
            <person name="Abouelleil A."/>
            <person name="Allen A.W."/>
            <person name="Alvarado L."/>
            <person name="Arachchi H.M."/>
            <person name="Berlin A.M."/>
            <person name="Chapman S.B."/>
            <person name="Gainer-Dewar J."/>
            <person name="Goldberg J."/>
            <person name="Griggs A."/>
            <person name="Gujja S."/>
            <person name="Hansen M."/>
            <person name="Howarth C."/>
            <person name="Imamovic A."/>
            <person name="Ireland A."/>
            <person name="Larimer J."/>
            <person name="McCowan C."/>
            <person name="Murphy C."/>
            <person name="Pearson M."/>
            <person name="Poon T.W."/>
            <person name="Priest M."/>
            <person name="Roberts A."/>
            <person name="Saif S."/>
            <person name="Shea T."/>
            <person name="Sisk P."/>
            <person name="Sykes S."/>
            <person name="Wortman J."/>
            <person name="Nusbaum C."/>
            <person name="Birren B."/>
        </authorList>
    </citation>
    <scope>NUCLEOTIDE SEQUENCE [LARGE SCALE GENOMIC DNA]</scope>
    <source>
        <strain evidence="3 4">CBS 110553</strain>
    </source>
</reference>
<dbReference type="RefSeq" id="XP_007749778.1">
    <property type="nucleotide sequence ID" value="XM_007751588.1"/>
</dbReference>
<evidence type="ECO:0000256" key="1">
    <source>
        <dbReference type="SAM" id="Coils"/>
    </source>
</evidence>